<feature type="domain" description="HTH cro/C1-type" evidence="1">
    <location>
        <begin position="7"/>
        <end position="51"/>
    </location>
</feature>
<dbReference type="PROSITE" id="PS50943">
    <property type="entry name" value="HTH_CROC1"/>
    <property type="match status" value="1"/>
</dbReference>
<name>A0A1S1LH14_MYCCH</name>
<dbReference type="CDD" id="cd00093">
    <property type="entry name" value="HTH_XRE"/>
    <property type="match status" value="1"/>
</dbReference>
<dbReference type="Gene3D" id="1.10.260.40">
    <property type="entry name" value="lambda repressor-like DNA-binding domains"/>
    <property type="match status" value="1"/>
</dbReference>
<protein>
    <submittedName>
        <fullName evidence="2">Transcriptional regulator</fullName>
    </submittedName>
</protein>
<proteinExistence type="predicted"/>
<comment type="caution">
    <text evidence="2">The sequence shown here is derived from an EMBL/GenBank/DDBJ whole genome shotgun (WGS) entry which is preliminary data.</text>
</comment>
<dbReference type="GO" id="GO:0003677">
    <property type="term" value="F:DNA binding"/>
    <property type="evidence" value="ECO:0007669"/>
    <property type="project" value="InterPro"/>
</dbReference>
<sequence>MRATRTSQTELARTSGIRQPSISQYLAGKTDFSDEQLDRLLSCMGYELEVTRRPVPAALTRAEHRSWLLHKRLSASLSQATLTQWNAQIRDNLIRLRTQIQGQPHERNLHAWEQLVAQQDLAGLHRVFTGLNRTAIEMREVSPMAGLLAEHERLAALQETR</sequence>
<reference evidence="2 3" key="1">
    <citation type="submission" date="2016-10" db="EMBL/GenBank/DDBJ databases">
        <title>Evaluation of Human, Veterinary and Environmental Mycobacterium chelonae Isolates by Core Genome Phylogenomic Analysis, Targeted Gene Comparison, and Anti-microbial Susceptibility Patterns: A Tale of Mistaken Identities.</title>
        <authorList>
            <person name="Fogelson S.B."/>
            <person name="Camus A.C."/>
            <person name="Lorenz W."/>
            <person name="Vasireddy R."/>
            <person name="Vasireddy S."/>
            <person name="Smith T."/>
            <person name="Brown-Elliott B.A."/>
            <person name="Wallace R.J.Jr."/>
            <person name="Hasan N.A."/>
            <person name="Reischl U."/>
            <person name="Sanchez S."/>
        </authorList>
    </citation>
    <scope>NUCLEOTIDE SEQUENCE [LARGE SCALE GENOMIC DNA]</scope>
    <source>
        <strain evidence="2 3">15515</strain>
    </source>
</reference>
<dbReference type="Proteomes" id="UP000180043">
    <property type="component" value="Unassembled WGS sequence"/>
</dbReference>
<evidence type="ECO:0000313" key="3">
    <source>
        <dbReference type="Proteomes" id="UP000180043"/>
    </source>
</evidence>
<dbReference type="AlphaFoldDB" id="A0A1S1LH14"/>
<organism evidence="2 3">
    <name type="scientific">Mycobacteroides chelonae</name>
    <name type="common">Mycobacterium chelonae</name>
    <dbReference type="NCBI Taxonomy" id="1774"/>
    <lineage>
        <taxon>Bacteria</taxon>
        <taxon>Bacillati</taxon>
        <taxon>Actinomycetota</taxon>
        <taxon>Actinomycetes</taxon>
        <taxon>Mycobacteriales</taxon>
        <taxon>Mycobacteriaceae</taxon>
        <taxon>Mycobacteroides</taxon>
    </lineage>
</organism>
<dbReference type="SUPFAM" id="SSF47413">
    <property type="entry name" value="lambda repressor-like DNA-binding domains"/>
    <property type="match status" value="1"/>
</dbReference>
<dbReference type="InterPro" id="IPR001387">
    <property type="entry name" value="Cro/C1-type_HTH"/>
</dbReference>
<evidence type="ECO:0000259" key="1">
    <source>
        <dbReference type="PROSITE" id="PS50943"/>
    </source>
</evidence>
<dbReference type="EMBL" id="MLIQ01000042">
    <property type="protein sequence ID" value="OHU47445.1"/>
    <property type="molecule type" value="Genomic_DNA"/>
</dbReference>
<evidence type="ECO:0000313" key="2">
    <source>
        <dbReference type="EMBL" id="OHU47445.1"/>
    </source>
</evidence>
<gene>
    <name evidence="2" type="ORF">BKG82_27370</name>
</gene>
<dbReference type="InterPro" id="IPR010982">
    <property type="entry name" value="Lambda_DNA-bd_dom_sf"/>
</dbReference>
<dbReference type="Pfam" id="PF01381">
    <property type="entry name" value="HTH_3"/>
    <property type="match status" value="1"/>
</dbReference>
<accession>A0A1S1LH14</accession>